<feature type="region of interest" description="Disordered" evidence="5">
    <location>
        <begin position="40"/>
        <end position="69"/>
    </location>
</feature>
<feature type="region of interest" description="Disordered" evidence="5">
    <location>
        <begin position="185"/>
        <end position="259"/>
    </location>
</feature>
<dbReference type="OrthoDB" id="690068at2759"/>
<keyword evidence="2" id="KW-0805">Transcription regulation</keyword>
<evidence type="ECO:0000256" key="3">
    <source>
        <dbReference type="ARBA" id="ARBA00023163"/>
    </source>
</evidence>
<dbReference type="GO" id="GO:0003700">
    <property type="term" value="F:DNA-binding transcription factor activity"/>
    <property type="evidence" value="ECO:0007669"/>
    <property type="project" value="InterPro"/>
</dbReference>
<dbReference type="EMBL" id="CACTIH010002221">
    <property type="protein sequence ID" value="CAA2975022.1"/>
    <property type="molecule type" value="Genomic_DNA"/>
</dbReference>
<dbReference type="SUPFAM" id="SSF47459">
    <property type="entry name" value="HLH, helix-loop-helix DNA-binding domain"/>
    <property type="match status" value="1"/>
</dbReference>
<proteinExistence type="predicted"/>
<evidence type="ECO:0000256" key="5">
    <source>
        <dbReference type="SAM" id="MobiDB-lite"/>
    </source>
</evidence>
<dbReference type="Pfam" id="PF00010">
    <property type="entry name" value="HLH"/>
    <property type="match status" value="1"/>
</dbReference>
<dbReference type="Gramene" id="OE9A078915T3">
    <property type="protein sequence ID" value="OE9A078915C3"/>
    <property type="gene ID" value="OE9A078915"/>
</dbReference>
<evidence type="ECO:0000313" key="7">
    <source>
        <dbReference type="EMBL" id="CAA2975022.1"/>
    </source>
</evidence>
<dbReference type="GO" id="GO:0005634">
    <property type="term" value="C:nucleus"/>
    <property type="evidence" value="ECO:0007669"/>
    <property type="project" value="UniProtKB-SubCell"/>
</dbReference>
<keyword evidence="4" id="KW-0539">Nucleus</keyword>
<feature type="region of interest" description="Disordered" evidence="5">
    <location>
        <begin position="404"/>
        <end position="427"/>
    </location>
</feature>
<gene>
    <name evidence="7" type="ORF">OLEA9_A078915</name>
</gene>
<feature type="compositionally biased region" description="Acidic residues" evidence="5">
    <location>
        <begin position="214"/>
        <end position="226"/>
    </location>
</feature>
<reference evidence="7 8" key="1">
    <citation type="submission" date="2019-12" db="EMBL/GenBank/DDBJ databases">
        <authorList>
            <person name="Alioto T."/>
            <person name="Alioto T."/>
            <person name="Gomez Garrido J."/>
        </authorList>
    </citation>
    <scope>NUCLEOTIDE SEQUENCE [LARGE SCALE GENOMIC DNA]</scope>
</reference>
<dbReference type="Gramene" id="OE9A078915T1">
    <property type="protein sequence ID" value="OE9A078915C1"/>
    <property type="gene ID" value="OE9A078915"/>
</dbReference>
<sequence>MDSPIPGWSLPVPDLRKSPGVDHGLVELLWENGQVVLNSQTHRKPGYGSDESLQPRKHGESTIRSNGNSTNLIEVDETDSWIHCPIDESFEKELLWNNFSSPNPLPPPRFESGHQSSLQNQNSGQNMGRFGGQGEHSIMTVGSSHCGSNQVVNELRMSRAAAAKNYGGKLSESLERETLETVITTSSGSSFGKTTCNQFTDRNNSHKRKIRDGEDTECQSEADELESAGGNKSSQKSGINRRSRAAEVHNLSERRRRDRINEKMRALQELIPHSNKSDKASMLDEAIEYMKSLQLQVQMMWMGSGMAPMIFPSVQQYMSRMGMGMGMGIVPSIHNVPMHLLRMPMQVDQQINMQNQAAIHQNPVLNPVNYQNQMQNPKFHDQYANYMAFHQLQNGFQPMTMFNFGSHTSQQNHMQPRPPANGNGSTG</sequence>
<evidence type="ECO:0000256" key="2">
    <source>
        <dbReference type="ARBA" id="ARBA00023015"/>
    </source>
</evidence>
<accession>A0A8S0R7Q0</accession>
<evidence type="ECO:0000313" key="8">
    <source>
        <dbReference type="Proteomes" id="UP000594638"/>
    </source>
</evidence>
<name>A0A8S0R7Q0_OLEEU</name>
<dbReference type="PANTHER" id="PTHR46807">
    <property type="entry name" value="TRANSCRIPTION FACTOR PIF3"/>
    <property type="match status" value="1"/>
</dbReference>
<organism evidence="7 8">
    <name type="scientific">Olea europaea subsp. europaea</name>
    <dbReference type="NCBI Taxonomy" id="158383"/>
    <lineage>
        <taxon>Eukaryota</taxon>
        <taxon>Viridiplantae</taxon>
        <taxon>Streptophyta</taxon>
        <taxon>Embryophyta</taxon>
        <taxon>Tracheophyta</taxon>
        <taxon>Spermatophyta</taxon>
        <taxon>Magnoliopsida</taxon>
        <taxon>eudicotyledons</taxon>
        <taxon>Gunneridae</taxon>
        <taxon>Pentapetalae</taxon>
        <taxon>asterids</taxon>
        <taxon>lamiids</taxon>
        <taxon>Lamiales</taxon>
        <taxon>Oleaceae</taxon>
        <taxon>Oleeae</taxon>
        <taxon>Olea</taxon>
    </lineage>
</organism>
<dbReference type="CDD" id="cd11445">
    <property type="entry name" value="bHLH_AtPIF_like"/>
    <property type="match status" value="1"/>
</dbReference>
<dbReference type="InterPro" id="IPR044273">
    <property type="entry name" value="PIF3-like"/>
</dbReference>
<feature type="compositionally biased region" description="Polar residues" evidence="5">
    <location>
        <begin position="230"/>
        <end position="240"/>
    </location>
</feature>
<keyword evidence="8" id="KW-1185">Reference proteome</keyword>
<dbReference type="FunFam" id="4.10.280.10:FF:000004">
    <property type="entry name" value="Basic helix-loop-helix transcription factor"/>
    <property type="match status" value="1"/>
</dbReference>
<feature type="domain" description="BHLH" evidence="6">
    <location>
        <begin position="244"/>
        <end position="293"/>
    </location>
</feature>
<dbReference type="AlphaFoldDB" id="A0A8S0R7Q0"/>
<dbReference type="GO" id="GO:0010017">
    <property type="term" value="P:red or far-red light signaling pathway"/>
    <property type="evidence" value="ECO:0007669"/>
    <property type="project" value="UniProtKB-ARBA"/>
</dbReference>
<keyword evidence="3" id="KW-0804">Transcription</keyword>
<protein>
    <submittedName>
        <fullName evidence="7">Transcription factor PIF4</fullName>
    </submittedName>
</protein>
<evidence type="ECO:0000256" key="1">
    <source>
        <dbReference type="ARBA" id="ARBA00004123"/>
    </source>
</evidence>
<dbReference type="PROSITE" id="PS50888">
    <property type="entry name" value="BHLH"/>
    <property type="match status" value="1"/>
</dbReference>
<comment type="subcellular location">
    <subcellularLocation>
        <location evidence="1">Nucleus</location>
    </subcellularLocation>
</comment>
<dbReference type="GO" id="GO:0046983">
    <property type="term" value="F:protein dimerization activity"/>
    <property type="evidence" value="ECO:0007669"/>
    <property type="project" value="InterPro"/>
</dbReference>
<evidence type="ECO:0000259" key="6">
    <source>
        <dbReference type="PROSITE" id="PS50888"/>
    </source>
</evidence>
<dbReference type="PANTHER" id="PTHR46807:SF7">
    <property type="entry name" value="BHLH DOMAIN-CONTAINING PROTEIN"/>
    <property type="match status" value="1"/>
</dbReference>
<dbReference type="Gramene" id="OE9A078915T6">
    <property type="protein sequence ID" value="OE9A078915C6"/>
    <property type="gene ID" value="OE9A078915"/>
</dbReference>
<evidence type="ECO:0000256" key="4">
    <source>
        <dbReference type="ARBA" id="ARBA00023242"/>
    </source>
</evidence>
<dbReference type="InterPro" id="IPR036638">
    <property type="entry name" value="HLH_DNA-bd_sf"/>
</dbReference>
<dbReference type="Gene3D" id="4.10.280.10">
    <property type="entry name" value="Helix-loop-helix DNA-binding domain"/>
    <property type="match status" value="1"/>
</dbReference>
<dbReference type="Proteomes" id="UP000594638">
    <property type="component" value="Unassembled WGS sequence"/>
</dbReference>
<feature type="compositionally biased region" description="Polar residues" evidence="5">
    <location>
        <begin position="404"/>
        <end position="414"/>
    </location>
</feature>
<feature type="compositionally biased region" description="Low complexity" evidence="5">
    <location>
        <begin position="185"/>
        <end position="195"/>
    </location>
</feature>
<feature type="compositionally biased region" description="Basic and acidic residues" evidence="5">
    <location>
        <begin position="244"/>
        <end position="259"/>
    </location>
</feature>
<dbReference type="SMART" id="SM00353">
    <property type="entry name" value="HLH"/>
    <property type="match status" value="1"/>
</dbReference>
<dbReference type="InterPro" id="IPR047265">
    <property type="entry name" value="PIF1-like_bHLH"/>
</dbReference>
<comment type="caution">
    <text evidence="7">The sequence shown here is derived from an EMBL/GenBank/DDBJ whole genome shotgun (WGS) entry which is preliminary data.</text>
</comment>
<dbReference type="InterPro" id="IPR011598">
    <property type="entry name" value="bHLH_dom"/>
</dbReference>